<protein>
    <submittedName>
        <fullName evidence="2">Uncharacterized protein</fullName>
    </submittedName>
</protein>
<feature type="transmembrane region" description="Helical" evidence="1">
    <location>
        <begin position="28"/>
        <end position="51"/>
    </location>
</feature>
<dbReference type="AlphaFoldDB" id="A0A8J8SGL5"/>
<proteinExistence type="predicted"/>
<evidence type="ECO:0000313" key="3">
    <source>
        <dbReference type="Proteomes" id="UP000683246"/>
    </source>
</evidence>
<keyword evidence="1" id="KW-0472">Membrane</keyword>
<organism evidence="2 3">
    <name type="scientific">Vallitalea pronyensis</name>
    <dbReference type="NCBI Taxonomy" id="1348613"/>
    <lineage>
        <taxon>Bacteria</taxon>
        <taxon>Bacillati</taxon>
        <taxon>Bacillota</taxon>
        <taxon>Clostridia</taxon>
        <taxon>Lachnospirales</taxon>
        <taxon>Vallitaleaceae</taxon>
        <taxon>Vallitalea</taxon>
    </lineage>
</organism>
<feature type="transmembrane region" description="Helical" evidence="1">
    <location>
        <begin position="5"/>
        <end position="22"/>
    </location>
</feature>
<dbReference type="RefSeq" id="WP_212698003.1">
    <property type="nucleotide sequence ID" value="NZ_CP058649.1"/>
</dbReference>
<evidence type="ECO:0000256" key="1">
    <source>
        <dbReference type="SAM" id="Phobius"/>
    </source>
</evidence>
<name>A0A8J8SGL5_9FIRM</name>
<dbReference type="KEGG" id="vpy:HZI73_09465"/>
<evidence type="ECO:0000313" key="2">
    <source>
        <dbReference type="EMBL" id="QUI22514.1"/>
    </source>
</evidence>
<keyword evidence="1" id="KW-0812">Transmembrane</keyword>
<keyword evidence="3" id="KW-1185">Reference proteome</keyword>
<dbReference type="EMBL" id="CP058649">
    <property type="protein sequence ID" value="QUI22514.1"/>
    <property type="molecule type" value="Genomic_DNA"/>
</dbReference>
<sequence>MAILLYGVGGIIIVAHFIMGIQTGSLTAFLAVNATGFAKALIFFALGKILINQEDIRADLRIVENNQRPVNVSHALNTCNHCHKKYDSALVSCPYCGYRE</sequence>
<accession>A0A8J8SGL5</accession>
<gene>
    <name evidence="2" type="ORF">HZI73_09465</name>
</gene>
<dbReference type="Proteomes" id="UP000683246">
    <property type="component" value="Chromosome"/>
</dbReference>
<reference evidence="2" key="1">
    <citation type="submission" date="2020-07" db="EMBL/GenBank/DDBJ databases">
        <title>Vallitalea pronyensis genome.</title>
        <authorList>
            <person name="Postec A."/>
        </authorList>
    </citation>
    <scope>NUCLEOTIDE SEQUENCE</scope>
    <source>
        <strain evidence="2">FatNI3</strain>
    </source>
</reference>
<keyword evidence="1" id="KW-1133">Transmembrane helix</keyword>